<accession>A0A078B9A6</accession>
<keyword evidence="2" id="KW-0812">Transmembrane</keyword>
<name>A0A078B9A6_STYLE</name>
<feature type="transmembrane region" description="Helical" evidence="2">
    <location>
        <begin position="519"/>
        <end position="540"/>
    </location>
</feature>
<proteinExistence type="predicted"/>
<dbReference type="PANTHER" id="PTHR13018">
    <property type="entry name" value="PROBABLE MEMBRANE PROTEIN DUF221-RELATED"/>
    <property type="match status" value="1"/>
</dbReference>
<feature type="region of interest" description="Disordered" evidence="1">
    <location>
        <begin position="100"/>
        <end position="120"/>
    </location>
</feature>
<evidence type="ECO:0008006" key="5">
    <source>
        <dbReference type="Google" id="ProtNLM"/>
    </source>
</evidence>
<keyword evidence="2" id="KW-1133">Transmembrane helix</keyword>
<feature type="transmembrane region" description="Helical" evidence="2">
    <location>
        <begin position="306"/>
        <end position="326"/>
    </location>
</feature>
<dbReference type="PANTHER" id="PTHR13018:SF135">
    <property type="entry name" value="CSC1_OSCA1-LIKE 7TM REGION DOMAIN-CONTAINING PROTEIN"/>
    <property type="match status" value="1"/>
</dbReference>
<feature type="transmembrane region" description="Helical" evidence="2">
    <location>
        <begin position="639"/>
        <end position="663"/>
    </location>
</feature>
<organism evidence="3 4">
    <name type="scientific">Stylonychia lemnae</name>
    <name type="common">Ciliate</name>
    <dbReference type="NCBI Taxonomy" id="5949"/>
    <lineage>
        <taxon>Eukaryota</taxon>
        <taxon>Sar</taxon>
        <taxon>Alveolata</taxon>
        <taxon>Ciliophora</taxon>
        <taxon>Intramacronucleata</taxon>
        <taxon>Spirotrichea</taxon>
        <taxon>Stichotrichia</taxon>
        <taxon>Sporadotrichida</taxon>
        <taxon>Oxytrichidae</taxon>
        <taxon>Stylonychinae</taxon>
        <taxon>Stylonychia</taxon>
    </lineage>
</organism>
<reference evidence="3 4" key="1">
    <citation type="submission" date="2014-06" db="EMBL/GenBank/DDBJ databases">
        <authorList>
            <person name="Swart Estienne"/>
        </authorList>
    </citation>
    <scope>NUCLEOTIDE SEQUENCE [LARGE SCALE GENOMIC DNA]</scope>
    <source>
        <strain evidence="3 4">130c</strain>
    </source>
</reference>
<feature type="transmembrane region" description="Helical" evidence="2">
    <location>
        <begin position="731"/>
        <end position="753"/>
    </location>
</feature>
<evidence type="ECO:0000256" key="1">
    <source>
        <dbReference type="SAM" id="MobiDB-lite"/>
    </source>
</evidence>
<dbReference type="AlphaFoldDB" id="A0A078B9A6"/>
<feature type="transmembrane region" description="Helical" evidence="2">
    <location>
        <begin position="854"/>
        <end position="870"/>
    </location>
</feature>
<dbReference type="EMBL" id="CCKQ01019090">
    <property type="protein sequence ID" value="CDW91100.1"/>
    <property type="molecule type" value="Genomic_DNA"/>
</dbReference>
<dbReference type="OrthoDB" id="291748at2759"/>
<evidence type="ECO:0000256" key="2">
    <source>
        <dbReference type="SAM" id="Phobius"/>
    </source>
</evidence>
<keyword evidence="2" id="KW-0472">Membrane</keyword>
<protein>
    <recommendedName>
        <fullName evidence="5">tRNA (GuanineN(7))methyltransferase</fullName>
    </recommendedName>
</protein>
<dbReference type="GO" id="GO:0005227">
    <property type="term" value="F:calcium-activated cation channel activity"/>
    <property type="evidence" value="ECO:0007669"/>
    <property type="project" value="InterPro"/>
</dbReference>
<gene>
    <name evidence="3" type="primary">Contig9334.g9974</name>
    <name evidence="3" type="ORF">STYLEM_20250</name>
</gene>
<dbReference type="GO" id="GO:0005886">
    <property type="term" value="C:plasma membrane"/>
    <property type="evidence" value="ECO:0007669"/>
    <property type="project" value="TreeGrafter"/>
</dbReference>
<evidence type="ECO:0000313" key="3">
    <source>
        <dbReference type="EMBL" id="CDW91100.1"/>
    </source>
</evidence>
<dbReference type="Proteomes" id="UP000039865">
    <property type="component" value="Unassembled WGS sequence"/>
</dbReference>
<feature type="compositionally biased region" description="Basic and acidic residues" evidence="1">
    <location>
        <begin position="49"/>
        <end position="76"/>
    </location>
</feature>
<dbReference type="InterPro" id="IPR045122">
    <property type="entry name" value="Csc1-like"/>
</dbReference>
<feature type="transmembrane region" description="Helical" evidence="2">
    <location>
        <begin position="675"/>
        <end position="696"/>
    </location>
</feature>
<dbReference type="InParanoid" id="A0A078B9A6"/>
<evidence type="ECO:0000313" key="4">
    <source>
        <dbReference type="Proteomes" id="UP000039865"/>
    </source>
</evidence>
<feature type="transmembrane region" description="Helical" evidence="2">
    <location>
        <begin position="143"/>
        <end position="161"/>
    </location>
</feature>
<keyword evidence="4" id="KW-1185">Reference proteome</keyword>
<sequence length="1090" mass="125670">MNQRLSKQEISRGRYVVNTLHPLSDIPLRQSLPYLDSIRRFFKRNKEDQEKKNLVKDDQMKEEEKGNNYRSAERQSTKRKPVVAVKNQFANMIGQGNQGDLEGAYDSNGQLQPNPKPQFDEDEDPVNYLGFGISSYFQILRTFMFIFFVLSILHLPVMSMYSSHGNFKEETGEKLPLRISLGSMGFSKTKCSSTGMATNKIVLSCKIGVVNRIVDLGINTKFEDKDLCLRNKTGICSSSINYDQLNLDLKSACMGKQQCQLDKLKSYLSGGNQTLTKCVSEDSSFFVQYFCQQTDEQLSVKRQEGAVISAIAVFSCLFFIIMMFYLRQQTQIQKVEWDVETITAGDYTVDLKISQSMYQTFVNQHHQKYAFDPQGYALKKYLKQEIETKLTNEVGSLGFEKVDSIRVADIQFSYKNAPIIHLLNQRGIYIKSNDWESLKKVNQQLDAVKTREYQNLMVAVSAFVTFENEEGYQRFLSLRERGSRSTILGERPTLKEATEPTNIIWENRHFTGFQRGIKAVAVTLIIGILLCISFAIVLALKEIILIAKSKYQTTNCQDLKDNYSDQMLQNYAIQAWYDFYEPPEGIITRTQIQPVLDCFCQQMKSKHSFKVGAQEFTDNENKTTYVCYEWFVDLYLVKAINSVISATINIVNTILKIVLIFLITKIGEDTKSAQIRSIKVGVFVTQFFNTAILLLLSTANFSETRIPILEGISRGQFTDFVEEWYKEIGSIIVKTMAIASIMPVIEFGTMWAFRQGLRMLDRGFTRDFYRSKKQSIQLYVDIYSGPEYLIHLRFSTILNVTFVCFVYGTALPILYPIALWGFFVLYTLERLLVCYYYKQPPALDDKLTNNSLRMLMWAPIVYMMFSYWFLSNNQIFDNILFIKNKVNDITLCGHNVIQDFTNVSLDQSFPCLVMFAILIILIPFGKIFTAIVSLIKPGAFDANLKIDENLGNYFEALEKPDKNWMIQEEENLRKNYVSQMRINIYLQGMKILLEDTIEKLKKAKTVERTIRGVHCYDILANPDYQASFQYVPVDVPNRALIIQDDDEDETNDTIQCDLVRIALNLAMLKEDDAQKLSFEKQKLVQLFKKR</sequence>
<feature type="transmembrane region" description="Helical" evidence="2">
    <location>
        <begin position="912"/>
        <end position="935"/>
    </location>
</feature>
<feature type="region of interest" description="Disordered" evidence="1">
    <location>
        <begin position="49"/>
        <end position="80"/>
    </location>
</feature>